<proteinExistence type="predicted"/>
<reference evidence="2" key="1">
    <citation type="submission" date="2009-09" db="EMBL/GenBank/DDBJ databases">
        <title>The complete chromosome of Desulfohalobium retbaense DSM 5692.</title>
        <authorList>
            <consortium name="US DOE Joint Genome Institute (JGI-PGF)"/>
            <person name="Lucas S."/>
            <person name="Copeland A."/>
            <person name="Lapidus A."/>
            <person name="Glavina del Rio T."/>
            <person name="Dalin E."/>
            <person name="Tice H."/>
            <person name="Bruce D."/>
            <person name="Goodwin L."/>
            <person name="Pitluck S."/>
            <person name="Kyrpides N."/>
            <person name="Mavromatis K."/>
            <person name="Ivanova N."/>
            <person name="Mikhailova N."/>
            <person name="Munk A.C."/>
            <person name="Brettin T."/>
            <person name="Detter J.C."/>
            <person name="Han C."/>
            <person name="Tapia R."/>
            <person name="Larimer F."/>
            <person name="Land M."/>
            <person name="Hauser L."/>
            <person name="Markowitz V."/>
            <person name="Cheng J.-F."/>
            <person name="Hugenholtz P."/>
            <person name="Woyke T."/>
            <person name="Wu D."/>
            <person name="Spring S."/>
            <person name="Klenk H.-P."/>
            <person name="Eisen J.A."/>
        </authorList>
    </citation>
    <scope>NUCLEOTIDE SEQUENCE [LARGE SCALE GENOMIC DNA]</scope>
    <source>
        <strain evidence="2">DSM 5692</strain>
    </source>
</reference>
<dbReference type="HOGENOM" id="CLU_3342923_0_0_7"/>
<dbReference type="Proteomes" id="UP000001052">
    <property type="component" value="Chromosome"/>
</dbReference>
<dbReference type="EMBL" id="CP001734">
    <property type="protein sequence ID" value="ACV68653.1"/>
    <property type="molecule type" value="Genomic_DNA"/>
</dbReference>
<dbReference type="KEGG" id="drt:Dret_1365"/>
<evidence type="ECO:0000313" key="1">
    <source>
        <dbReference type="EMBL" id="ACV68653.1"/>
    </source>
</evidence>
<keyword evidence="2" id="KW-1185">Reference proteome</keyword>
<dbReference type="AlphaFoldDB" id="C8X2K6"/>
<dbReference type="STRING" id="485915.Dret_1365"/>
<accession>C8X2K6</accession>
<name>C8X2K6_DESRD</name>
<organism evidence="1 2">
    <name type="scientific">Desulfohalobium retbaense (strain ATCC 49708 / DSM 5692 / JCM 16813 / HR100)</name>
    <dbReference type="NCBI Taxonomy" id="485915"/>
    <lineage>
        <taxon>Bacteria</taxon>
        <taxon>Pseudomonadati</taxon>
        <taxon>Thermodesulfobacteriota</taxon>
        <taxon>Desulfovibrionia</taxon>
        <taxon>Desulfovibrionales</taxon>
        <taxon>Desulfohalobiaceae</taxon>
        <taxon>Desulfohalobium</taxon>
    </lineage>
</organism>
<sequence length="37" mass="4021">MAQAAPNRLFGAAFFVQLLNSIGHRLALDSDVYLDKG</sequence>
<gene>
    <name evidence="1" type="ordered locus">Dret_1365</name>
</gene>
<evidence type="ECO:0000313" key="2">
    <source>
        <dbReference type="Proteomes" id="UP000001052"/>
    </source>
</evidence>
<reference evidence="1 2" key="2">
    <citation type="journal article" date="2010" name="Stand. Genomic Sci.">
        <title>Complete genome sequence of Desulfohalobium retbaense type strain (HR(100)).</title>
        <authorList>
            <person name="Spring S."/>
            <person name="Nolan M."/>
            <person name="Lapidus A."/>
            <person name="Glavina Del Rio T."/>
            <person name="Copeland A."/>
            <person name="Tice H."/>
            <person name="Cheng J.F."/>
            <person name="Lucas S."/>
            <person name="Land M."/>
            <person name="Chen F."/>
            <person name="Bruce D."/>
            <person name="Goodwin L."/>
            <person name="Pitluck S."/>
            <person name="Ivanova N."/>
            <person name="Mavromatis K."/>
            <person name="Mikhailova N."/>
            <person name="Pati A."/>
            <person name="Chen A."/>
            <person name="Palaniappan K."/>
            <person name="Hauser L."/>
            <person name="Chang Y.J."/>
            <person name="Jeffries C.D."/>
            <person name="Munk C."/>
            <person name="Kiss H."/>
            <person name="Chain P."/>
            <person name="Han C."/>
            <person name="Brettin T."/>
            <person name="Detter J.C."/>
            <person name="Schuler E."/>
            <person name="Goker M."/>
            <person name="Rohde M."/>
            <person name="Bristow J."/>
            <person name="Eisen J.A."/>
            <person name="Markowitz V."/>
            <person name="Hugenholtz P."/>
            <person name="Kyrpides N.C."/>
            <person name="Klenk H.P."/>
        </authorList>
    </citation>
    <scope>NUCLEOTIDE SEQUENCE [LARGE SCALE GENOMIC DNA]</scope>
    <source>
        <strain evidence="1 2">DSM 5692</strain>
    </source>
</reference>
<protein>
    <submittedName>
        <fullName evidence="1">Uncharacterized protein</fullName>
    </submittedName>
</protein>